<reference evidence="1 2" key="1">
    <citation type="submission" date="2019-02" db="EMBL/GenBank/DDBJ databases">
        <title>Deep-cultivation of Planctomycetes and their phenomic and genomic characterization uncovers novel biology.</title>
        <authorList>
            <person name="Wiegand S."/>
            <person name="Jogler M."/>
            <person name="Boedeker C."/>
            <person name="Pinto D."/>
            <person name="Vollmers J."/>
            <person name="Rivas-Marin E."/>
            <person name="Kohn T."/>
            <person name="Peeters S.H."/>
            <person name="Heuer A."/>
            <person name="Rast P."/>
            <person name="Oberbeckmann S."/>
            <person name="Bunk B."/>
            <person name="Jeske O."/>
            <person name="Meyerdierks A."/>
            <person name="Storesund J.E."/>
            <person name="Kallscheuer N."/>
            <person name="Luecker S."/>
            <person name="Lage O.M."/>
            <person name="Pohl T."/>
            <person name="Merkel B.J."/>
            <person name="Hornburger P."/>
            <person name="Mueller R.-W."/>
            <person name="Bruemmer F."/>
            <person name="Labrenz M."/>
            <person name="Spormann A.M."/>
            <person name="Op den Camp H."/>
            <person name="Overmann J."/>
            <person name="Amann R."/>
            <person name="Jetten M.S.M."/>
            <person name="Mascher T."/>
            <person name="Medema M.H."/>
            <person name="Devos D.P."/>
            <person name="Kaster A.-K."/>
            <person name="Ovreas L."/>
            <person name="Rohde M."/>
            <person name="Galperin M.Y."/>
            <person name="Jogler C."/>
        </authorList>
    </citation>
    <scope>NUCLEOTIDE SEQUENCE [LARGE SCALE GENOMIC DNA]</scope>
    <source>
        <strain evidence="1 2">Mal48</strain>
    </source>
</reference>
<name>A0A517QQ72_9PLAN</name>
<accession>A0A517QQ72</accession>
<evidence type="ECO:0000313" key="2">
    <source>
        <dbReference type="Proteomes" id="UP000315724"/>
    </source>
</evidence>
<evidence type="ECO:0000313" key="1">
    <source>
        <dbReference type="EMBL" id="QDT33776.1"/>
    </source>
</evidence>
<dbReference type="Proteomes" id="UP000315724">
    <property type="component" value="Chromosome"/>
</dbReference>
<protein>
    <submittedName>
        <fullName evidence="1">Uncharacterized protein</fullName>
    </submittedName>
</protein>
<dbReference type="EMBL" id="CP036267">
    <property type="protein sequence ID" value="QDT33776.1"/>
    <property type="molecule type" value="Genomic_DNA"/>
</dbReference>
<keyword evidence="2" id="KW-1185">Reference proteome</keyword>
<organism evidence="1 2">
    <name type="scientific">Thalassoglobus polymorphus</name>
    <dbReference type="NCBI Taxonomy" id="2527994"/>
    <lineage>
        <taxon>Bacteria</taxon>
        <taxon>Pseudomonadati</taxon>
        <taxon>Planctomycetota</taxon>
        <taxon>Planctomycetia</taxon>
        <taxon>Planctomycetales</taxon>
        <taxon>Planctomycetaceae</taxon>
        <taxon>Thalassoglobus</taxon>
    </lineage>
</organism>
<dbReference type="AlphaFoldDB" id="A0A517QQ72"/>
<proteinExistence type="predicted"/>
<gene>
    <name evidence="1" type="ORF">Mal48_30310</name>
</gene>
<dbReference type="KEGG" id="tpol:Mal48_30310"/>
<sequence>MCDNMRKRRELRPDLKVLLFEQPNFSERWNSVLSSALEAVAMLLLTVKIDVSIDVMSSSLLVRDMERFIAILCVDQY</sequence>